<dbReference type="InterPro" id="IPR024478">
    <property type="entry name" value="HlyB_4HB_MCP"/>
</dbReference>
<dbReference type="PROSITE" id="PS50885">
    <property type="entry name" value="HAMP"/>
    <property type="match status" value="1"/>
</dbReference>
<dbReference type="Proteomes" id="UP001219862">
    <property type="component" value="Unassembled WGS sequence"/>
</dbReference>
<dbReference type="PANTHER" id="PTHR43531:SF14">
    <property type="entry name" value="METHYL-ACCEPTING CHEMOTAXIS PROTEIN I-RELATED"/>
    <property type="match status" value="1"/>
</dbReference>
<comment type="similarity">
    <text evidence="2">Belongs to the methyl-accepting chemotaxis (MCP) protein family.</text>
</comment>
<evidence type="ECO:0000256" key="1">
    <source>
        <dbReference type="ARBA" id="ARBA00022481"/>
    </source>
</evidence>
<evidence type="ECO:0000256" key="4">
    <source>
        <dbReference type="SAM" id="Phobius"/>
    </source>
</evidence>
<comment type="caution">
    <text evidence="7">The sequence shown here is derived from an EMBL/GenBank/DDBJ whole genome shotgun (WGS) entry which is preliminary data.</text>
</comment>
<name>A0ABT5KWC3_9BURK</name>
<evidence type="ECO:0000313" key="7">
    <source>
        <dbReference type="EMBL" id="MDC8786082.1"/>
    </source>
</evidence>
<reference evidence="7 8" key="1">
    <citation type="submission" date="2022-10" db="EMBL/GenBank/DDBJ databases">
        <title>paucibacter sp. hw8 Genome sequencing.</title>
        <authorList>
            <person name="Park S."/>
        </authorList>
    </citation>
    <scope>NUCLEOTIDE SEQUENCE [LARGE SCALE GENOMIC DNA]</scope>
    <source>
        <strain evidence="8">hw8</strain>
    </source>
</reference>
<dbReference type="SMART" id="SM00283">
    <property type="entry name" value="MA"/>
    <property type="match status" value="1"/>
</dbReference>
<keyword evidence="4" id="KW-1133">Transmembrane helix</keyword>
<feature type="domain" description="HAMP" evidence="6">
    <location>
        <begin position="210"/>
        <end position="262"/>
    </location>
</feature>
<proteinExistence type="inferred from homology"/>
<dbReference type="InterPro" id="IPR051310">
    <property type="entry name" value="MCP_chemotaxis"/>
</dbReference>
<feature type="domain" description="Methyl-accepting transducer" evidence="5">
    <location>
        <begin position="267"/>
        <end position="496"/>
    </location>
</feature>
<dbReference type="SUPFAM" id="SSF58104">
    <property type="entry name" value="Methyl-accepting chemotaxis protein (MCP) signaling domain"/>
    <property type="match status" value="1"/>
</dbReference>
<dbReference type="InterPro" id="IPR047347">
    <property type="entry name" value="YvaQ-like_sensor"/>
</dbReference>
<gene>
    <name evidence="7" type="ORF">PRZ01_12860</name>
</gene>
<dbReference type="EMBL" id="JAQQXS010000010">
    <property type="protein sequence ID" value="MDC8786082.1"/>
    <property type="molecule type" value="Genomic_DNA"/>
</dbReference>
<dbReference type="Pfam" id="PF00672">
    <property type="entry name" value="HAMP"/>
    <property type="match status" value="1"/>
</dbReference>
<evidence type="ECO:0000259" key="5">
    <source>
        <dbReference type="PROSITE" id="PS50111"/>
    </source>
</evidence>
<keyword evidence="4" id="KW-0812">Transmembrane</keyword>
<dbReference type="CDD" id="cd11386">
    <property type="entry name" value="MCP_signal"/>
    <property type="match status" value="1"/>
</dbReference>
<protein>
    <submittedName>
        <fullName evidence="7">Methyl-accepting chemotaxis protein</fullName>
    </submittedName>
</protein>
<accession>A0ABT5KWC3</accession>
<dbReference type="CDD" id="cd19411">
    <property type="entry name" value="MCP2201-like_sensor"/>
    <property type="match status" value="1"/>
</dbReference>
<dbReference type="RefSeq" id="WP_273597196.1">
    <property type="nucleotide sequence ID" value="NZ_JAQQXS010000010.1"/>
</dbReference>
<feature type="transmembrane region" description="Helical" evidence="4">
    <location>
        <begin position="12"/>
        <end position="32"/>
    </location>
</feature>
<dbReference type="Pfam" id="PF00015">
    <property type="entry name" value="MCPsignal"/>
    <property type="match status" value="1"/>
</dbReference>
<dbReference type="Pfam" id="PF12729">
    <property type="entry name" value="4HB_MCP_1"/>
    <property type="match status" value="1"/>
</dbReference>
<evidence type="ECO:0000256" key="2">
    <source>
        <dbReference type="ARBA" id="ARBA00029447"/>
    </source>
</evidence>
<dbReference type="PROSITE" id="PS50111">
    <property type="entry name" value="CHEMOTAXIS_TRANSDUC_2"/>
    <property type="match status" value="1"/>
</dbReference>
<evidence type="ECO:0000259" key="6">
    <source>
        <dbReference type="PROSITE" id="PS50885"/>
    </source>
</evidence>
<dbReference type="Gene3D" id="1.10.287.950">
    <property type="entry name" value="Methyl-accepting chemotaxis protein"/>
    <property type="match status" value="1"/>
</dbReference>
<dbReference type="InterPro" id="IPR003660">
    <property type="entry name" value="HAMP_dom"/>
</dbReference>
<evidence type="ECO:0000256" key="3">
    <source>
        <dbReference type="PROSITE-ProRule" id="PRU00284"/>
    </source>
</evidence>
<keyword evidence="4" id="KW-0472">Membrane</keyword>
<organism evidence="7 8">
    <name type="scientific">Roseateles koreensis</name>
    <dbReference type="NCBI Taxonomy" id="2987526"/>
    <lineage>
        <taxon>Bacteria</taxon>
        <taxon>Pseudomonadati</taxon>
        <taxon>Pseudomonadota</taxon>
        <taxon>Betaproteobacteria</taxon>
        <taxon>Burkholderiales</taxon>
        <taxon>Sphaerotilaceae</taxon>
        <taxon>Roseateles</taxon>
    </lineage>
</organism>
<sequence>MNGSNIKIGTRLGLAFGAVLLITALISLVGAWRLGSLREAAHVLATVEMDRAALTQRWTAGINLNWVRTSAALLANDTGYVSRLQDDMASTSQALGEMQKQLEPLITDDKGKALLADISRAREAYRVPRGELMKRKQAGEDVHAALQSTLQPLATTYLGQLDQLVKHMDDRLKQSQAQTDAVASTGQWALGIGAVLSIAVGLVFAWTATRAITQPIQRAVASAELISDGDLSAQIDSVGSDEAAQMLQALAAMRDKLSHIVGEVRENAEGVSNASSEIAQGNHDLSSRTEMQASAIQQTAASMEELSATVKQNADSARQANQMAQTASSVAIKAGDVVNEVVETMKGINDSSKRIADIIAVIDGIAFQTNILALNAAVEAARAGEQGRGFAVVAAEVRSLAGRSADAAKEIKTLINTSVDRVEMGSKLVDRAGVTMTEVVDAIQQLTHIMGEISAASTEQSSGVAQIGGAVQQMDHATQQNSALVEEMAAAAASLRNQAQALVQVMAIFKLVKPGLPAQ</sequence>
<keyword evidence="8" id="KW-1185">Reference proteome</keyword>
<dbReference type="PANTHER" id="PTHR43531">
    <property type="entry name" value="PROTEIN ICFG"/>
    <property type="match status" value="1"/>
</dbReference>
<keyword evidence="3" id="KW-0807">Transducer</keyword>
<evidence type="ECO:0000313" key="8">
    <source>
        <dbReference type="Proteomes" id="UP001219862"/>
    </source>
</evidence>
<keyword evidence="1" id="KW-0488">Methylation</keyword>
<dbReference type="InterPro" id="IPR004089">
    <property type="entry name" value="MCPsignal_dom"/>
</dbReference>
<dbReference type="SMART" id="SM00304">
    <property type="entry name" value="HAMP"/>
    <property type="match status" value="1"/>
</dbReference>